<dbReference type="PANTHER" id="PTHR45973">
    <property type="entry name" value="PROTEIN PHOSPHATASE 1 REGULATORY SUBUNIT SDS22-RELATED"/>
    <property type="match status" value="1"/>
</dbReference>
<evidence type="ECO:0000256" key="4">
    <source>
        <dbReference type="SAM" id="MobiDB-lite"/>
    </source>
</evidence>
<gene>
    <name evidence="5" type="ORF">GIL414_LOCUS3987</name>
</gene>
<name>A0A8S2KHC4_9BILA</name>
<evidence type="ECO:0000256" key="3">
    <source>
        <dbReference type="SAM" id="Coils"/>
    </source>
</evidence>
<evidence type="ECO:0000313" key="6">
    <source>
        <dbReference type="Proteomes" id="UP000681720"/>
    </source>
</evidence>
<feature type="coiled-coil region" evidence="3">
    <location>
        <begin position="312"/>
        <end position="391"/>
    </location>
</feature>
<feature type="compositionally biased region" description="Polar residues" evidence="4">
    <location>
        <begin position="785"/>
        <end position="809"/>
    </location>
</feature>
<feature type="region of interest" description="Disordered" evidence="4">
    <location>
        <begin position="1"/>
        <end position="29"/>
    </location>
</feature>
<feature type="region of interest" description="Disordered" evidence="4">
    <location>
        <begin position="114"/>
        <end position="136"/>
    </location>
</feature>
<dbReference type="PANTHER" id="PTHR45973:SF9">
    <property type="entry name" value="LEUCINE-RICH REPEAT-CONTAINING PROTEIN 46"/>
    <property type="match status" value="1"/>
</dbReference>
<reference evidence="5" key="1">
    <citation type="submission" date="2021-02" db="EMBL/GenBank/DDBJ databases">
        <authorList>
            <person name="Nowell W R."/>
        </authorList>
    </citation>
    <scope>NUCLEOTIDE SEQUENCE</scope>
</reference>
<proteinExistence type="predicted"/>
<feature type="non-terminal residue" evidence="5">
    <location>
        <position position="1"/>
    </location>
</feature>
<keyword evidence="2" id="KW-0677">Repeat</keyword>
<evidence type="ECO:0000256" key="2">
    <source>
        <dbReference type="ARBA" id="ARBA00022737"/>
    </source>
</evidence>
<dbReference type="EMBL" id="CAJOBJ010000925">
    <property type="protein sequence ID" value="CAF3851466.1"/>
    <property type="molecule type" value="Genomic_DNA"/>
</dbReference>
<accession>A0A8S2KHC4</accession>
<dbReference type="Proteomes" id="UP000681720">
    <property type="component" value="Unassembled WGS sequence"/>
</dbReference>
<protein>
    <submittedName>
        <fullName evidence="5">Uncharacterized protein</fullName>
    </submittedName>
</protein>
<feature type="coiled-coil region" evidence="3">
    <location>
        <begin position="417"/>
        <end position="484"/>
    </location>
</feature>
<keyword evidence="1" id="KW-0433">Leucine-rich repeat</keyword>
<evidence type="ECO:0000256" key="1">
    <source>
        <dbReference type="ARBA" id="ARBA00022614"/>
    </source>
</evidence>
<sequence>SGISTSPSSAKSNQFLFQLSSQEPKSPIDTIQSKASVKETNSYSNGALYNYIQRERKAHTMAPLTRISGPSSSVKASMFANTTAPSDSQAMKSSILTQTTASTVADSHFQPAVETNDNVTDDNYENDEDDDDDEAPIIVTVRYDPEAGAPPPEDAIRQAVNNKLKGQSDKKKTHDPIIFDFINHGARPQISQQPINYEHVYFSHPNLSTTAPINHPQPCIPVSSQRKSQEQNLQLFQQQKQQQLLQRQQHERQLQLEQQQKKQLQLQRQHEWQLQLKQHQQQRKLQLNQEQECKLQLQRPQQQQPQQQQQQQQQQQDERKFQLQRLQQQQQQQQQQQRQDERKFQLERQEWELKLQRQEQQQREQERKFQLEQQRERERKFQLEQQRERERKFQLEQPQREQERKFQLEQQQREQERKFQLEQHQKWELQLQRQQQQQQQFERQRQEQLQRLQQELLKQQQKEKEQLQEFLQQQKQRKQQQQQVQVDEQQIYQQKYQQLLQQQNQQGLYQQQQQFYQQKQLHPSLPPVGPRPSRPNPSVRPAFVNRSSSLFLQNNNIHLVQPTPIMPISLRNSEQNSNIGVRPSPYRIISVSQPNSPVPTGASIFKTYGRKYIPSLFIPISSDMTTQQRPIPIINANTQNVQPHLPERPHTAPGSTDMFRPSSALDIPELSQENLRIMLNQIPSLRGSRFHIEYTESNSPDGYPIPLPNNDPNQQYPVPDIVDQLPSNIIRHVKSSDNLALKAALGSALQSETDAQRTYQSQPAISTFNGQSSTILRHTARPKQRVQNFRSETSSRLDSNSKTNSSEAETNAGEKDTVL</sequence>
<organism evidence="5 6">
    <name type="scientific">Rotaria magnacalcarata</name>
    <dbReference type="NCBI Taxonomy" id="392030"/>
    <lineage>
        <taxon>Eukaryota</taxon>
        <taxon>Metazoa</taxon>
        <taxon>Spiralia</taxon>
        <taxon>Gnathifera</taxon>
        <taxon>Rotifera</taxon>
        <taxon>Eurotatoria</taxon>
        <taxon>Bdelloidea</taxon>
        <taxon>Philodinida</taxon>
        <taxon>Philodinidae</taxon>
        <taxon>Rotaria</taxon>
    </lineage>
</organism>
<feature type="coiled-coil region" evidence="3">
    <location>
        <begin position="226"/>
        <end position="267"/>
    </location>
</feature>
<keyword evidence="3" id="KW-0175">Coiled coil</keyword>
<comment type="caution">
    <text evidence="5">The sequence shown here is derived from an EMBL/GenBank/DDBJ whole genome shotgun (WGS) entry which is preliminary data.</text>
</comment>
<feature type="compositionally biased region" description="Acidic residues" evidence="4">
    <location>
        <begin position="119"/>
        <end position="135"/>
    </location>
</feature>
<dbReference type="InterPro" id="IPR050576">
    <property type="entry name" value="Cilia_flagella_integrity"/>
</dbReference>
<evidence type="ECO:0000313" key="5">
    <source>
        <dbReference type="EMBL" id="CAF3851466.1"/>
    </source>
</evidence>
<feature type="region of interest" description="Disordered" evidence="4">
    <location>
        <begin position="694"/>
        <end position="714"/>
    </location>
</feature>
<feature type="region of interest" description="Disordered" evidence="4">
    <location>
        <begin position="779"/>
        <end position="819"/>
    </location>
</feature>
<dbReference type="AlphaFoldDB" id="A0A8S2KHC4"/>